<evidence type="ECO:0008006" key="4">
    <source>
        <dbReference type="Google" id="ProtNLM"/>
    </source>
</evidence>
<gene>
    <name evidence="2" type="ORF">TAPDE_001719</name>
</gene>
<dbReference type="AlphaFoldDB" id="R4XBU3"/>
<reference evidence="2 3" key="1">
    <citation type="journal article" date="2013" name="MBio">
        <title>Genome sequencing of the plant pathogen Taphrina deformans, the causal agent of peach leaf curl.</title>
        <authorList>
            <person name="Cisse O.H."/>
            <person name="Almeida J.M.G.C.F."/>
            <person name="Fonseca A."/>
            <person name="Kumar A.A."/>
            <person name="Salojaervi J."/>
            <person name="Overmyer K."/>
            <person name="Hauser P.M."/>
            <person name="Pagni M."/>
        </authorList>
    </citation>
    <scope>NUCLEOTIDE SEQUENCE [LARGE SCALE GENOMIC DNA]</scope>
    <source>
        <strain evidence="3">PYCC 5710 / ATCC 11124 / CBS 356.35 / IMI 108563 / JCM 9778 / NBRC 8474</strain>
    </source>
</reference>
<proteinExistence type="predicted"/>
<comment type="caution">
    <text evidence="2">The sequence shown here is derived from an EMBL/GenBank/DDBJ whole genome shotgun (WGS) entry which is preliminary data.</text>
</comment>
<evidence type="ECO:0000256" key="1">
    <source>
        <dbReference type="SAM" id="MobiDB-lite"/>
    </source>
</evidence>
<dbReference type="eggNOG" id="ENOG502R7AU">
    <property type="taxonomic scope" value="Eukaryota"/>
</dbReference>
<dbReference type="EMBL" id="CAHR02000061">
    <property type="protein sequence ID" value="CCG81846.1"/>
    <property type="molecule type" value="Genomic_DNA"/>
</dbReference>
<organism evidence="2 3">
    <name type="scientific">Taphrina deformans (strain PYCC 5710 / ATCC 11124 / CBS 356.35 / IMI 108563 / JCM 9778 / NBRC 8474)</name>
    <name type="common">Peach leaf curl fungus</name>
    <name type="synonym">Lalaria deformans</name>
    <dbReference type="NCBI Taxonomy" id="1097556"/>
    <lineage>
        <taxon>Eukaryota</taxon>
        <taxon>Fungi</taxon>
        <taxon>Dikarya</taxon>
        <taxon>Ascomycota</taxon>
        <taxon>Taphrinomycotina</taxon>
        <taxon>Taphrinomycetes</taxon>
        <taxon>Taphrinales</taxon>
        <taxon>Taphrinaceae</taxon>
        <taxon>Taphrina</taxon>
    </lineage>
</organism>
<sequence>MATSSSNTTDHVATTPRGVTFAQPIADYRPHETEAIEYSSSSDESDINSTFYNSVNGSQVQHYRSERGLLEFTYLERIDYRALLASLRTNEAHDTAKHLLTVAMLKRLPASQYQVVTDKKLRSSWTAWPLPPDQTRHSVKATSELNEQLRAALHRSIAEKLREHSKQISADELPEDVLNPTTNVILSKLNTLLEAIGQLRSGHGGGALSTVKRLNPMQHEDIAVLLKDCQILSQAGVDRVLERAKELFGEPAKIEQSATDTEATPVGSPLPVAEEVALGPGHWSTRGYKRRRILDSEEQSTPTKSTQARRKLKMEQVTSDSGQRFGRDIRLVPAHLIKQERSEG</sequence>
<name>R4XBU3_TAPDE</name>
<dbReference type="VEuPathDB" id="FungiDB:TAPDE_001719"/>
<evidence type="ECO:0000313" key="3">
    <source>
        <dbReference type="Proteomes" id="UP000013776"/>
    </source>
</evidence>
<protein>
    <recommendedName>
        <fullName evidence="4">Rrn9 domain-containing protein</fullName>
    </recommendedName>
</protein>
<evidence type="ECO:0000313" key="2">
    <source>
        <dbReference type="EMBL" id="CCG81846.1"/>
    </source>
</evidence>
<keyword evidence="3" id="KW-1185">Reference proteome</keyword>
<feature type="region of interest" description="Disordered" evidence="1">
    <location>
        <begin position="295"/>
        <end position="326"/>
    </location>
</feature>
<accession>R4XBU3</accession>
<dbReference type="Proteomes" id="UP000013776">
    <property type="component" value="Unassembled WGS sequence"/>
</dbReference>